<evidence type="ECO:0000259" key="6">
    <source>
        <dbReference type="SMART" id="SM00128"/>
    </source>
</evidence>
<dbReference type="Pfam" id="PF21310">
    <property type="entry name" value="OCRL-like_ASH"/>
    <property type="match status" value="1"/>
</dbReference>
<dbReference type="PANTHER" id="PTHR11200:SF300">
    <property type="entry name" value="TYPE II INOSITOL 1,4,5-TRISPHOSPHATE 5-PHOSPHATASE"/>
    <property type="match status" value="1"/>
</dbReference>
<dbReference type="InterPro" id="IPR036691">
    <property type="entry name" value="Endo/exonu/phosph_ase_sf"/>
</dbReference>
<evidence type="ECO:0000256" key="3">
    <source>
        <dbReference type="ARBA" id="ARBA00022753"/>
    </source>
</evidence>
<dbReference type="GO" id="GO:0007165">
    <property type="term" value="P:signal transduction"/>
    <property type="evidence" value="ECO:0007669"/>
    <property type="project" value="InterPro"/>
</dbReference>
<reference evidence="8" key="1">
    <citation type="submission" date="2023-11" db="EMBL/GenBank/DDBJ databases">
        <authorList>
            <person name="De Vega J J."/>
            <person name="De Vega J J."/>
        </authorList>
    </citation>
    <scope>NUCLEOTIDE SEQUENCE</scope>
</reference>
<evidence type="ECO:0000313" key="9">
    <source>
        <dbReference type="Proteomes" id="UP001295794"/>
    </source>
</evidence>
<keyword evidence="9" id="KW-1185">Reference proteome</keyword>
<dbReference type="Gene3D" id="1.10.555.10">
    <property type="entry name" value="Rho GTPase activation protein"/>
    <property type="match status" value="1"/>
</dbReference>
<evidence type="ECO:0000256" key="1">
    <source>
        <dbReference type="ARBA" id="ARBA00004146"/>
    </source>
</evidence>
<sequence>PPRVSPACRPSLAESIDHFRISWSSHMSTVAPPPPAASRLTSSIYETHIIRLKTLIRPGDVLKVVLPAFVAPVQRSSAAAEEERIKQYALDGQRIVAVISHTEPDGNGKEEGSVFVFGLNPQSSVLRTYPIYGGFSISMAQVSPKEGSGMSLTLKHESEVQVKGDEPMTLYCAPDSHSIDKLKEMLAECRRLKGSSDAEPPTSPLSPSSAAAALTTFSWLAPYSSPRPTLTPSSPSFLADSSTIPPDLRTKSQPLPERLSNASAGAPGDDAADISLIREDWMRQRRRDQRARNEKKDLRIRMGTFNVNGTLPSHDLGPWFGASGTVPRLENDNDNVDAASTANLKSSPVPRIPSLEDVSPFSVPLPADDDEEEKNPFDDPVFTDPASPVADIYVLGFQELDLSAEALLYASGSAKEEAWTAAVFAGLGAQRDSYVKIASKQLVGLLLFVIVHRDLVSSIDDIRSVSAGVGIMGLMGNKGGVAIRLRYTPPSSQSSTILTFVNSHLAAFDEMFEKRNADYHELCRKLVFNLSTSSSAPAAGGQLPELAVTCNVFETDVLFWMGDLNYRISAPDPDVRTILAASEWDSSRYETLLGYDQLRQAMRDGKAFVGFTEAPLRYFPTYRFNTGLLRDDLGYDLKRRPAWCDRILYMSDLEVTTVKYQAYHTVQGSDHRPVGGEYVVRVDIQSEEGNALELSNLLDGLGEARGSLKVSDSVLDLGHISLGSKIIREVTIENTSPVPCSYRLVQIDSDSDPHPEWLHVEPAVAVLLPSSSLTLTVCCSVSAVTAAELNRRHMFSREIECTLILHTILSAGMGKDHFVRVCGYWEPTCFATPLTTLILLPGSIRSVKSAADLFTAARGINAPREVMRLVNWMMGAEVELSKLFTAPANITEIRECLDTGSEFPTDVSSLAIAETLVQLIAALPQPLIRPELQLQWFGVDGLVVDRDEAFELLDQMSPVEVNVWISVTAFLHYVAQGSQTRVQELASIFTPVLLGDPILGVSPVARRRFLLLFISA</sequence>
<dbReference type="AlphaFoldDB" id="A0AAD2I090"/>
<evidence type="ECO:0000256" key="4">
    <source>
        <dbReference type="ARBA" id="ARBA00023329"/>
    </source>
</evidence>
<name>A0AAD2I090_9AGAR</name>
<feature type="region of interest" description="Disordered" evidence="5">
    <location>
        <begin position="225"/>
        <end position="271"/>
    </location>
</feature>
<evidence type="ECO:0000313" key="8">
    <source>
        <dbReference type="EMBL" id="CAK5283577.1"/>
    </source>
</evidence>
<evidence type="ECO:0008006" key="10">
    <source>
        <dbReference type="Google" id="ProtNLM"/>
    </source>
</evidence>
<dbReference type="InterPro" id="IPR008936">
    <property type="entry name" value="Rho_GTPase_activation_prot"/>
</dbReference>
<dbReference type="SUPFAM" id="SSF56219">
    <property type="entry name" value="DNase I-like"/>
    <property type="match status" value="1"/>
</dbReference>
<comment type="caution">
    <text evidence="8">The sequence shown here is derived from an EMBL/GenBank/DDBJ whole genome shotgun (WGS) entry which is preliminary data.</text>
</comment>
<feature type="non-terminal residue" evidence="8">
    <location>
        <position position="1"/>
    </location>
</feature>
<dbReference type="PANTHER" id="PTHR11200">
    <property type="entry name" value="INOSITOL 5-PHOSPHATASE"/>
    <property type="match status" value="1"/>
</dbReference>
<dbReference type="Gene3D" id="3.60.10.10">
    <property type="entry name" value="Endonuclease/exonuclease/phosphatase"/>
    <property type="match status" value="1"/>
</dbReference>
<feature type="domain" description="Inositol polyphosphate-related phosphatase" evidence="6">
    <location>
        <begin position="296"/>
        <end position="686"/>
    </location>
</feature>
<dbReference type="SMART" id="SM00128">
    <property type="entry name" value="IPPc"/>
    <property type="match status" value="1"/>
</dbReference>
<dbReference type="GO" id="GO:0031901">
    <property type="term" value="C:early endosome membrane"/>
    <property type="evidence" value="ECO:0007669"/>
    <property type="project" value="UniProtKB-SubCell"/>
</dbReference>
<dbReference type="InterPro" id="IPR000198">
    <property type="entry name" value="RhoGAP_dom"/>
</dbReference>
<evidence type="ECO:0000259" key="7">
    <source>
        <dbReference type="SMART" id="SM00324"/>
    </source>
</evidence>
<feature type="compositionally biased region" description="Low complexity" evidence="5">
    <location>
        <begin position="225"/>
        <end position="236"/>
    </location>
</feature>
<dbReference type="GO" id="GO:0004439">
    <property type="term" value="F:phosphatidylinositol-4,5-bisphosphate 5-phosphatase activity"/>
    <property type="evidence" value="ECO:0007669"/>
    <property type="project" value="TreeGrafter"/>
</dbReference>
<feature type="domain" description="Rho-GAP" evidence="7">
    <location>
        <begin position="860"/>
        <end position="1015"/>
    </location>
</feature>
<evidence type="ECO:0000256" key="5">
    <source>
        <dbReference type="SAM" id="MobiDB-lite"/>
    </source>
</evidence>
<keyword evidence="4" id="KW-0968">Cytoplasmic vesicle</keyword>
<dbReference type="InterPro" id="IPR000300">
    <property type="entry name" value="IPPc"/>
</dbReference>
<comment type="subcellular location">
    <subcellularLocation>
        <location evidence="2">Cytoplasmic vesicle</location>
        <location evidence="2">Phagosome membrane</location>
    </subcellularLocation>
    <subcellularLocation>
        <location evidence="1">Early endosome membrane</location>
    </subcellularLocation>
</comment>
<dbReference type="GO" id="GO:0046856">
    <property type="term" value="P:phosphatidylinositol dephosphorylation"/>
    <property type="evidence" value="ECO:0007669"/>
    <property type="project" value="InterPro"/>
</dbReference>
<dbReference type="Pfam" id="PF22669">
    <property type="entry name" value="Exo_endo_phos2"/>
    <property type="match status" value="1"/>
</dbReference>
<keyword evidence="3" id="KW-0967">Endosome</keyword>
<dbReference type="InterPro" id="IPR046985">
    <property type="entry name" value="IP5"/>
</dbReference>
<proteinExistence type="predicted"/>
<gene>
    <name evidence="8" type="ORF">MYCIT1_LOCUS36211</name>
</gene>
<organism evidence="8 9">
    <name type="scientific">Mycena citricolor</name>
    <dbReference type="NCBI Taxonomy" id="2018698"/>
    <lineage>
        <taxon>Eukaryota</taxon>
        <taxon>Fungi</taxon>
        <taxon>Dikarya</taxon>
        <taxon>Basidiomycota</taxon>
        <taxon>Agaricomycotina</taxon>
        <taxon>Agaricomycetes</taxon>
        <taxon>Agaricomycetidae</taxon>
        <taxon>Agaricales</taxon>
        <taxon>Marasmiineae</taxon>
        <taxon>Mycenaceae</taxon>
        <taxon>Mycena</taxon>
    </lineage>
</organism>
<accession>A0AAD2I090</accession>
<dbReference type="InterPro" id="IPR048869">
    <property type="entry name" value="OCRL-1_2_ASH"/>
</dbReference>
<dbReference type="Proteomes" id="UP001295794">
    <property type="component" value="Unassembled WGS sequence"/>
</dbReference>
<feature type="region of interest" description="Disordered" evidence="5">
    <location>
        <begin position="328"/>
        <end position="375"/>
    </location>
</feature>
<evidence type="ECO:0000256" key="2">
    <source>
        <dbReference type="ARBA" id="ARBA00004580"/>
    </source>
</evidence>
<dbReference type="SMART" id="SM00324">
    <property type="entry name" value="RhoGAP"/>
    <property type="match status" value="1"/>
</dbReference>
<dbReference type="SUPFAM" id="SSF48350">
    <property type="entry name" value="GTPase activation domain, GAP"/>
    <property type="match status" value="1"/>
</dbReference>
<dbReference type="Pfam" id="PF00620">
    <property type="entry name" value="RhoGAP"/>
    <property type="match status" value="1"/>
</dbReference>
<dbReference type="EMBL" id="CAVNYO010000468">
    <property type="protein sequence ID" value="CAK5283577.1"/>
    <property type="molecule type" value="Genomic_DNA"/>
</dbReference>
<dbReference type="InterPro" id="IPR013783">
    <property type="entry name" value="Ig-like_fold"/>
</dbReference>
<dbReference type="Gene3D" id="2.60.40.10">
    <property type="entry name" value="Immunoglobulins"/>
    <property type="match status" value="1"/>
</dbReference>
<protein>
    <recommendedName>
        <fullName evidence="10">DNase I-like protein</fullName>
    </recommendedName>
</protein>